<dbReference type="SUPFAM" id="SSF53850">
    <property type="entry name" value="Periplasmic binding protein-like II"/>
    <property type="match status" value="3"/>
</dbReference>
<evidence type="ECO:0000256" key="1">
    <source>
        <dbReference type="SAM" id="Phobius"/>
    </source>
</evidence>
<dbReference type="Proteomes" id="UP001231109">
    <property type="component" value="Unassembled WGS sequence"/>
</dbReference>
<reference evidence="4 5" key="1">
    <citation type="submission" date="2022-11" db="EMBL/GenBank/DDBJ databases">
        <title>Viruses from the air-sea interface of a natural surface slick.</title>
        <authorList>
            <person name="Rahlff J."/>
            <person name="Holmfeldt K."/>
        </authorList>
    </citation>
    <scope>NUCLEOTIDE SEQUENCE [LARGE SCALE GENOMIC DNA]</scope>
    <source>
        <strain evidence="4 5">SMS4</strain>
    </source>
</reference>
<dbReference type="PROSITE" id="PS50887">
    <property type="entry name" value="GGDEF"/>
    <property type="match status" value="1"/>
</dbReference>
<dbReference type="InterPro" id="IPR001638">
    <property type="entry name" value="Solute-binding_3/MltF_N"/>
</dbReference>
<dbReference type="NCBIfam" id="TIGR00254">
    <property type="entry name" value="GGDEF"/>
    <property type="match status" value="1"/>
</dbReference>
<feature type="transmembrane region" description="Helical" evidence="1">
    <location>
        <begin position="733"/>
        <end position="753"/>
    </location>
</feature>
<dbReference type="SUPFAM" id="SSF55073">
    <property type="entry name" value="Nucleotide cyclase"/>
    <property type="match status" value="1"/>
</dbReference>
<keyword evidence="1" id="KW-1133">Transmembrane helix</keyword>
<gene>
    <name evidence="4" type="ORF">ORJ04_21045</name>
</gene>
<dbReference type="InterPro" id="IPR043128">
    <property type="entry name" value="Rev_trsase/Diguanyl_cyclase"/>
</dbReference>
<feature type="chain" id="PRO_5047217951" evidence="2">
    <location>
        <begin position="22"/>
        <end position="939"/>
    </location>
</feature>
<accession>A0ABT9I5T9</accession>
<keyword evidence="1" id="KW-0812">Transmembrane</keyword>
<sequence>MIFRFLLCLLVLSLAGMRAHAASTLPDPLKIVISNDTFPYMFLDENGNAAGLVVDYWQEIAKQQQIEVQFVMADWAQTLAVLKRGEVHLHGGIAKTAERELNYQLGATGIDIYSNVFVHRDMPSISKLSDLTPYSIGVVDKSSHVDSIRALVPDVVLKPYPNVTVMYDAALNGKINVMTGLDRLPPRYERYDELSKQFPMYRKIPLRNISLSYAVNKNNALFELLQQITQTVDQAFLDRLERRWLGTATDDDTLLLGVAIDNPPYTHVSNQGEAQGLFVDLWRQWAKETGTKIAFVPDRSYQNIQNLKKGRIDALISFPDNNLQEDNIMAAYQIYGFQSKFYALKANPQSTLTASSAVKVGVYENAPYVNELRRRYPNAEFIRYRKLADMLSAAVDGKLAGFFGAAAIMPTRLQQLNQAELFTEQQDSEIISPMYSLVRAGNDELAEKIRSGFAKLPLDTFIEIEKAWVPQSNLWYFPQFRYQTPLTEDERKWVNEHTPLKVAMLADWSPMEFVDENGKPAGVTVDMLAILAQRLQVRFDIKIYQTFEQMLTDLQLKNIDLIANVSEREERKHFASFSDEFWAMKWAVVSSFNADGIVSAAELNGRRVAIYKDYQLARQLNDVYPSIEIVPVESLRAGLALLQQDDVDFVLDSVQASTEALRQAGFVHLKVQILEDLPYYPSLIAVRADYPTLTNILNKGLRSIGEQERDELYEKWFSLQITQGINKSQLRQLMWQIGGAVALLLTFVVLWNLSLRREVALRRHAEQQMRFMATHDDLTKLPNRTLVKERIQQALLQHARHNEIMALLFIDLDGFKEVNDQYGHDTGDELLMKLAAVLSGVVRKSDTVARFGGDEFVILLTGLLSRDDAAIVAQKVLSQLSEPMTLSVGDVQVGASIGIAVYPDDGTDCARLLKVADSLMYRIKQQGKNHYCFSKAGFS</sequence>
<dbReference type="PANTHER" id="PTHR46663">
    <property type="entry name" value="DIGUANYLATE CYCLASE DGCT-RELATED"/>
    <property type="match status" value="1"/>
</dbReference>
<dbReference type="InterPro" id="IPR000160">
    <property type="entry name" value="GGDEF_dom"/>
</dbReference>
<dbReference type="CDD" id="cd01949">
    <property type="entry name" value="GGDEF"/>
    <property type="match status" value="1"/>
</dbReference>
<dbReference type="Gene3D" id="3.40.190.10">
    <property type="entry name" value="Periplasmic binding protein-like II"/>
    <property type="match status" value="6"/>
</dbReference>
<dbReference type="InterPro" id="IPR052163">
    <property type="entry name" value="DGC-Regulatory_Protein"/>
</dbReference>
<dbReference type="Gene3D" id="3.30.70.270">
    <property type="match status" value="1"/>
</dbReference>
<dbReference type="PANTHER" id="PTHR46663:SF3">
    <property type="entry name" value="SLL0267 PROTEIN"/>
    <property type="match status" value="1"/>
</dbReference>
<feature type="signal peptide" evidence="2">
    <location>
        <begin position="1"/>
        <end position="21"/>
    </location>
</feature>
<keyword evidence="1" id="KW-0472">Membrane</keyword>
<dbReference type="SMART" id="SM00062">
    <property type="entry name" value="PBPb"/>
    <property type="match status" value="3"/>
</dbReference>
<proteinExistence type="predicted"/>
<dbReference type="Pfam" id="PF00497">
    <property type="entry name" value="SBP_bac_3"/>
    <property type="match status" value="3"/>
</dbReference>
<evidence type="ECO:0000313" key="4">
    <source>
        <dbReference type="EMBL" id="MDP5138438.1"/>
    </source>
</evidence>
<comment type="caution">
    <text evidence="4">The sequence shown here is derived from an EMBL/GenBank/DDBJ whole genome shotgun (WGS) entry which is preliminary data.</text>
</comment>
<dbReference type="Pfam" id="PF00990">
    <property type="entry name" value="GGDEF"/>
    <property type="match status" value="1"/>
</dbReference>
<organism evidence="4 5">
    <name type="scientific">Rheinheimera baltica</name>
    <dbReference type="NCBI Taxonomy" id="67576"/>
    <lineage>
        <taxon>Bacteria</taxon>
        <taxon>Pseudomonadati</taxon>
        <taxon>Pseudomonadota</taxon>
        <taxon>Gammaproteobacteria</taxon>
        <taxon>Chromatiales</taxon>
        <taxon>Chromatiaceae</taxon>
        <taxon>Rheinheimera</taxon>
    </lineage>
</organism>
<evidence type="ECO:0000313" key="5">
    <source>
        <dbReference type="Proteomes" id="UP001231109"/>
    </source>
</evidence>
<dbReference type="CDD" id="cd01007">
    <property type="entry name" value="PBP2_BvgS_HisK_like"/>
    <property type="match status" value="1"/>
</dbReference>
<dbReference type="SMART" id="SM00267">
    <property type="entry name" value="GGDEF"/>
    <property type="match status" value="1"/>
</dbReference>
<evidence type="ECO:0000259" key="3">
    <source>
        <dbReference type="PROSITE" id="PS50887"/>
    </source>
</evidence>
<name>A0ABT9I5T9_9GAMM</name>
<dbReference type="InterPro" id="IPR029787">
    <property type="entry name" value="Nucleotide_cyclase"/>
</dbReference>
<dbReference type="RefSeq" id="WP_305977562.1">
    <property type="nucleotide sequence ID" value="NZ_JAPJDY010000001.1"/>
</dbReference>
<protein>
    <submittedName>
        <fullName evidence="4">Transporter substrate-binding domain-containing protein</fullName>
    </submittedName>
</protein>
<feature type="domain" description="GGDEF" evidence="3">
    <location>
        <begin position="803"/>
        <end position="936"/>
    </location>
</feature>
<keyword evidence="2" id="KW-0732">Signal</keyword>
<evidence type="ECO:0000256" key="2">
    <source>
        <dbReference type="SAM" id="SignalP"/>
    </source>
</evidence>
<keyword evidence="5" id="KW-1185">Reference proteome</keyword>
<dbReference type="EMBL" id="JAPJDZ010000161">
    <property type="protein sequence ID" value="MDP5138438.1"/>
    <property type="molecule type" value="Genomic_DNA"/>
</dbReference>